<name>A0A9D2RVW0_9FIRM</name>
<evidence type="ECO:0000313" key="2">
    <source>
        <dbReference type="Proteomes" id="UP000823842"/>
    </source>
</evidence>
<reference evidence="1" key="2">
    <citation type="submission" date="2021-04" db="EMBL/GenBank/DDBJ databases">
        <authorList>
            <person name="Gilroy R."/>
        </authorList>
    </citation>
    <scope>NUCLEOTIDE SEQUENCE</scope>
    <source>
        <strain evidence="1">ChiSjej1B19-5720</strain>
    </source>
</reference>
<evidence type="ECO:0000313" key="1">
    <source>
        <dbReference type="EMBL" id="HJB28693.1"/>
    </source>
</evidence>
<reference evidence="1" key="1">
    <citation type="journal article" date="2021" name="PeerJ">
        <title>Extensive microbial diversity within the chicken gut microbiome revealed by metagenomics and culture.</title>
        <authorList>
            <person name="Gilroy R."/>
            <person name="Ravi A."/>
            <person name="Getino M."/>
            <person name="Pursley I."/>
            <person name="Horton D.L."/>
            <person name="Alikhan N.F."/>
            <person name="Baker D."/>
            <person name="Gharbi K."/>
            <person name="Hall N."/>
            <person name="Watson M."/>
            <person name="Adriaenssens E.M."/>
            <person name="Foster-Nyarko E."/>
            <person name="Jarju S."/>
            <person name="Secka A."/>
            <person name="Antonio M."/>
            <person name="Oren A."/>
            <person name="Chaudhuri R.R."/>
            <person name="La Ragione R."/>
            <person name="Hildebrand F."/>
            <person name="Pallen M.J."/>
        </authorList>
    </citation>
    <scope>NUCLEOTIDE SEQUENCE</scope>
    <source>
        <strain evidence="1">ChiSjej1B19-5720</strain>
    </source>
</reference>
<protein>
    <recommendedName>
        <fullName evidence="3">Rpn family recombination-promoting nuclease/putative transposase</fullName>
    </recommendedName>
</protein>
<organism evidence="1 2">
    <name type="scientific">Candidatus Blautia faecavium</name>
    <dbReference type="NCBI Taxonomy" id="2838487"/>
    <lineage>
        <taxon>Bacteria</taxon>
        <taxon>Bacillati</taxon>
        <taxon>Bacillota</taxon>
        <taxon>Clostridia</taxon>
        <taxon>Lachnospirales</taxon>
        <taxon>Lachnospiraceae</taxon>
        <taxon>Blautia</taxon>
    </lineage>
</organism>
<proteinExistence type="predicted"/>
<dbReference type="EMBL" id="DWYZ01000150">
    <property type="protein sequence ID" value="HJB28693.1"/>
    <property type="molecule type" value="Genomic_DNA"/>
</dbReference>
<dbReference type="Proteomes" id="UP000823842">
    <property type="component" value="Unassembled WGS sequence"/>
</dbReference>
<comment type="caution">
    <text evidence="1">The sequence shown here is derived from an EMBL/GenBank/DDBJ whole genome shotgun (WGS) entry which is preliminary data.</text>
</comment>
<gene>
    <name evidence="1" type="ORF">IAA06_07855</name>
</gene>
<accession>A0A9D2RVW0</accession>
<dbReference type="AlphaFoldDB" id="A0A9D2RVW0"/>
<evidence type="ECO:0008006" key="3">
    <source>
        <dbReference type="Google" id="ProtNLM"/>
    </source>
</evidence>
<sequence>MVKHNRTKEKKGPVWHNEDIAQKATAVFFGRDVLPHYGLSGKIISIAPTELQDIQVNNLYQDYNYVMEDGSWKHLEFESSDITLKDLKRFRAYEALASYQYEVDITTYIICSGKVQNPRSQFTSGLNTYQAVAISMGDRDAGAYIHTLQEKREDGETITRSDLVWLALCPIMGGDMPQKERIQAALELIKKSGSLSKEDKNMLEAVLYVLAAKFLDSRELEEVKEVMKMTQLGAMLIEEGRAQGKEEGRTQGKEEGRSEGKAAALIEIIRHKLEKGLSSDYISELLDLDPVYVRKISAIILEMPGRTDLEIAQKLTKVK</sequence>